<keyword evidence="2" id="KW-1185">Reference proteome</keyword>
<evidence type="ECO:0000313" key="1">
    <source>
        <dbReference type="EMBL" id="CAD8089144.1"/>
    </source>
</evidence>
<reference evidence="1" key="1">
    <citation type="submission" date="2021-01" db="EMBL/GenBank/DDBJ databases">
        <authorList>
            <consortium name="Genoscope - CEA"/>
            <person name="William W."/>
        </authorList>
    </citation>
    <scope>NUCLEOTIDE SEQUENCE</scope>
</reference>
<dbReference type="EMBL" id="CAJJDN010000053">
    <property type="protein sequence ID" value="CAD8089144.1"/>
    <property type="molecule type" value="Genomic_DNA"/>
</dbReference>
<dbReference type="Proteomes" id="UP000692954">
    <property type="component" value="Unassembled WGS sequence"/>
</dbReference>
<evidence type="ECO:0000313" key="2">
    <source>
        <dbReference type="Proteomes" id="UP000692954"/>
    </source>
</evidence>
<comment type="caution">
    <text evidence="1">The sequence shown here is derived from an EMBL/GenBank/DDBJ whole genome shotgun (WGS) entry which is preliminary data.</text>
</comment>
<name>A0A8S1NR36_9CILI</name>
<dbReference type="AlphaFoldDB" id="A0A8S1NR36"/>
<proteinExistence type="predicted"/>
<sequence>MFKPKMRENQQDFHCQNKHDSSIHLVVLDQNLDKKERLLCNECMENFKSDAQTMEFKKVNQIIEDIIEQNMKSFENISQQTVQQLQTYIKSLQELKTQFIKLFDTLIKIAEDWSVNLLEQIQQYNQYSFYDELDSFIKNKNTNYILNDQNIQQLKLIPSKQRQSQIQGDQVTIYQNQLFKFLTIREAACNAIVLILLGQLYYQPKRLILKYGGLQMENQNQQKY</sequence>
<organism evidence="1 2">
    <name type="scientific">Paramecium sonneborni</name>
    <dbReference type="NCBI Taxonomy" id="65129"/>
    <lineage>
        <taxon>Eukaryota</taxon>
        <taxon>Sar</taxon>
        <taxon>Alveolata</taxon>
        <taxon>Ciliophora</taxon>
        <taxon>Intramacronucleata</taxon>
        <taxon>Oligohymenophorea</taxon>
        <taxon>Peniculida</taxon>
        <taxon>Parameciidae</taxon>
        <taxon>Paramecium</taxon>
    </lineage>
</organism>
<gene>
    <name evidence="1" type="ORF">PSON_ATCC_30995.1.T0530305</name>
</gene>
<dbReference type="OrthoDB" id="312293at2759"/>
<accession>A0A8S1NR36</accession>
<protein>
    <submittedName>
        <fullName evidence="1">Uncharacterized protein</fullName>
    </submittedName>
</protein>